<evidence type="ECO:0000256" key="1">
    <source>
        <dbReference type="SAM" id="SignalP"/>
    </source>
</evidence>
<dbReference type="CDD" id="cd00096">
    <property type="entry name" value="Ig"/>
    <property type="match status" value="1"/>
</dbReference>
<gene>
    <name evidence="2" type="ORF">MCOR_41519</name>
</gene>
<evidence type="ECO:0000313" key="2">
    <source>
        <dbReference type="EMBL" id="CAC5408108.1"/>
    </source>
</evidence>
<protein>
    <recommendedName>
        <fullName evidence="4">Ig-like domain-containing protein</fullName>
    </recommendedName>
</protein>
<dbReference type="InterPro" id="IPR036179">
    <property type="entry name" value="Ig-like_dom_sf"/>
</dbReference>
<evidence type="ECO:0000313" key="3">
    <source>
        <dbReference type="Proteomes" id="UP000507470"/>
    </source>
</evidence>
<dbReference type="InterPro" id="IPR013783">
    <property type="entry name" value="Ig-like_fold"/>
</dbReference>
<dbReference type="SUPFAM" id="SSF48726">
    <property type="entry name" value="Immunoglobulin"/>
    <property type="match status" value="1"/>
</dbReference>
<organism evidence="2 3">
    <name type="scientific">Mytilus coruscus</name>
    <name type="common">Sea mussel</name>
    <dbReference type="NCBI Taxonomy" id="42192"/>
    <lineage>
        <taxon>Eukaryota</taxon>
        <taxon>Metazoa</taxon>
        <taxon>Spiralia</taxon>
        <taxon>Lophotrochozoa</taxon>
        <taxon>Mollusca</taxon>
        <taxon>Bivalvia</taxon>
        <taxon>Autobranchia</taxon>
        <taxon>Pteriomorphia</taxon>
        <taxon>Mytilida</taxon>
        <taxon>Mytiloidea</taxon>
        <taxon>Mytilidae</taxon>
        <taxon>Mytilinae</taxon>
        <taxon>Mytilus</taxon>
    </lineage>
</organism>
<keyword evidence="1" id="KW-0732">Signal</keyword>
<dbReference type="EMBL" id="CACVKT020007510">
    <property type="protein sequence ID" value="CAC5408108.1"/>
    <property type="molecule type" value="Genomic_DNA"/>
</dbReference>
<keyword evidence="3" id="KW-1185">Reference proteome</keyword>
<proteinExistence type="predicted"/>
<name>A0A6J8DHI3_MYTCO</name>
<dbReference type="Gene3D" id="2.60.40.10">
    <property type="entry name" value="Immunoglobulins"/>
    <property type="match status" value="1"/>
</dbReference>
<evidence type="ECO:0008006" key="4">
    <source>
        <dbReference type="Google" id="ProtNLM"/>
    </source>
</evidence>
<accession>A0A6J8DHI3</accession>
<dbReference type="AlphaFoldDB" id="A0A6J8DHI3"/>
<feature type="signal peptide" evidence="1">
    <location>
        <begin position="1"/>
        <end position="20"/>
    </location>
</feature>
<dbReference type="Proteomes" id="UP000507470">
    <property type="component" value="Unassembled WGS sequence"/>
</dbReference>
<reference evidence="2 3" key="1">
    <citation type="submission" date="2020-06" db="EMBL/GenBank/DDBJ databases">
        <authorList>
            <person name="Li R."/>
            <person name="Bekaert M."/>
        </authorList>
    </citation>
    <scope>NUCLEOTIDE SEQUENCE [LARGE SCALE GENOMIC DNA]</scope>
    <source>
        <strain evidence="3">wild</strain>
    </source>
</reference>
<feature type="chain" id="PRO_5026869131" description="Ig-like domain-containing protein" evidence="1">
    <location>
        <begin position="21"/>
        <end position="223"/>
    </location>
</feature>
<sequence length="223" mass="25184">MRHRKIQMTIRAMLLRNVTLFCNTSAVGLQKTTWMKQFDVILHQGHSFYPDKYYGKEVPNGSSLTIKNISESDLNTSYTCLSDGAILSTSQNELIHLQGAFFHGTVNITSQSAADLCGGNLTVVCTFGGSYNDAIETKYLQDCNVYCTVDPEEGQSLKSKEHEEADLKSLQENTKIEKYDAHERLQTKHVAMGRLKSRAQQNKRKNKQHKLGDNIFLRIVTAF</sequence>